<proteinExistence type="predicted"/>
<reference evidence="2" key="1">
    <citation type="submission" date="2020-10" db="EMBL/GenBank/DDBJ databases">
        <authorList>
            <person name="Gilroy R."/>
        </authorList>
    </citation>
    <scope>NUCLEOTIDE SEQUENCE</scope>
    <source>
        <strain evidence="2">21143</strain>
    </source>
</reference>
<evidence type="ECO:0000256" key="1">
    <source>
        <dbReference type="SAM" id="MobiDB-lite"/>
    </source>
</evidence>
<dbReference type="AlphaFoldDB" id="A0A9D1GDX8"/>
<comment type="caution">
    <text evidence="2">The sequence shown here is derived from an EMBL/GenBank/DDBJ whole genome shotgun (WGS) entry which is preliminary data.</text>
</comment>
<dbReference type="EMBL" id="DVKT01000036">
    <property type="protein sequence ID" value="HIT39347.1"/>
    <property type="molecule type" value="Genomic_DNA"/>
</dbReference>
<evidence type="ECO:0000313" key="3">
    <source>
        <dbReference type="Proteomes" id="UP000886722"/>
    </source>
</evidence>
<dbReference type="Proteomes" id="UP000886722">
    <property type="component" value="Unassembled WGS sequence"/>
</dbReference>
<gene>
    <name evidence="2" type="ORF">IAD06_04860</name>
</gene>
<evidence type="ECO:0000313" key="2">
    <source>
        <dbReference type="EMBL" id="HIT39347.1"/>
    </source>
</evidence>
<sequence length="121" mass="14041">MKNLPPSESTIATVTSRKEEIPRRAYALARNDSGATEALRAVMQRRFTNKDQLHGEASMPAFIGTHEAREKEERGRGLFERNEFRSPDGDRSRGWEYPITSGRPFWITSLRWERSNRTLLF</sequence>
<organism evidence="2 3">
    <name type="scientific">Candidatus Caccoplasma intestinavium</name>
    <dbReference type="NCBI Taxonomy" id="2840716"/>
    <lineage>
        <taxon>Bacteria</taxon>
        <taxon>Pseudomonadati</taxon>
        <taxon>Bacteroidota</taxon>
        <taxon>Bacteroidia</taxon>
        <taxon>Bacteroidales</taxon>
        <taxon>Bacteroidaceae</taxon>
        <taxon>Bacteroidaceae incertae sedis</taxon>
        <taxon>Candidatus Caccoplasma</taxon>
    </lineage>
</organism>
<feature type="region of interest" description="Disordered" evidence="1">
    <location>
        <begin position="50"/>
        <end position="96"/>
    </location>
</feature>
<protein>
    <submittedName>
        <fullName evidence="2">Uncharacterized protein</fullName>
    </submittedName>
</protein>
<accession>A0A9D1GDX8</accession>
<feature type="compositionally biased region" description="Basic and acidic residues" evidence="1">
    <location>
        <begin position="66"/>
        <end position="94"/>
    </location>
</feature>
<name>A0A9D1GDX8_9BACT</name>
<reference evidence="2" key="2">
    <citation type="journal article" date="2021" name="PeerJ">
        <title>Extensive microbial diversity within the chicken gut microbiome revealed by metagenomics and culture.</title>
        <authorList>
            <person name="Gilroy R."/>
            <person name="Ravi A."/>
            <person name="Getino M."/>
            <person name="Pursley I."/>
            <person name="Horton D.L."/>
            <person name="Alikhan N.F."/>
            <person name="Baker D."/>
            <person name="Gharbi K."/>
            <person name="Hall N."/>
            <person name="Watson M."/>
            <person name="Adriaenssens E.M."/>
            <person name="Foster-Nyarko E."/>
            <person name="Jarju S."/>
            <person name="Secka A."/>
            <person name="Antonio M."/>
            <person name="Oren A."/>
            <person name="Chaudhuri R.R."/>
            <person name="La Ragione R."/>
            <person name="Hildebrand F."/>
            <person name="Pallen M.J."/>
        </authorList>
    </citation>
    <scope>NUCLEOTIDE SEQUENCE</scope>
    <source>
        <strain evidence="2">21143</strain>
    </source>
</reference>